<accession>A0A0G4E6L3</accession>
<proteinExistence type="predicted"/>
<reference evidence="1" key="2">
    <citation type="submission" date="2015-06" db="EMBL/GenBank/DDBJ databases">
        <title>Environmentally co-occuring mercury resistance plasmids are genetically and phenotypically diverse and confer variable context-dependent fitness effects.</title>
        <authorList>
            <person name="Hall J.P.J."/>
            <person name="Harrison E."/>
            <person name="Lilley A.K."/>
            <person name="Paterson S."/>
            <person name="Spiers A.J."/>
            <person name="Brockhurst M.A."/>
        </authorList>
    </citation>
    <scope>NUCLEOTIDE SEQUENCE [LARGE SCALE GENOMIC DNA]</scope>
    <source>
        <strain evidence="1">SBW25</strain>
        <plasmid evidence="1">pQBR55</plasmid>
    </source>
</reference>
<geneLocation type="plasmid" evidence="1">
    <name>pQBR55</name>
</geneLocation>
<protein>
    <submittedName>
        <fullName evidence="1">Uncharacterized protein</fullName>
    </submittedName>
</protein>
<dbReference type="EMBL" id="LN713927">
    <property type="protein sequence ID" value="CEK42587.1"/>
    <property type="molecule type" value="Genomic_DNA"/>
</dbReference>
<dbReference type="AlphaFoldDB" id="A0A0G4E6L3"/>
<keyword evidence="1" id="KW-0614">Plasmid</keyword>
<gene>
    <name evidence="1" type="ORF">PQBR55_0208</name>
</gene>
<organism evidence="1">
    <name type="scientific">Pseudomonas fluorescens (strain SBW25)</name>
    <dbReference type="NCBI Taxonomy" id="216595"/>
    <lineage>
        <taxon>Bacteria</taxon>
        <taxon>Pseudomonadati</taxon>
        <taxon>Pseudomonadota</taxon>
        <taxon>Gammaproteobacteria</taxon>
        <taxon>Pseudomonadales</taxon>
        <taxon>Pseudomonadaceae</taxon>
        <taxon>Pseudomonas</taxon>
    </lineage>
</organism>
<name>A0A0G4E6L3_PSEFS</name>
<sequence>MTTKLSGSMEDLLKDMANGDGDDDRGVHGPLVLAARVRTCSALVERGLMFQTLLGQYLLTEAGETLAGTLNAVSADQKIV</sequence>
<reference evidence="1" key="1">
    <citation type="submission" date="2014-12" db="EMBL/GenBank/DDBJ databases">
        <authorList>
            <person name="Hall J."/>
        </authorList>
    </citation>
    <scope>NUCLEOTIDE SEQUENCE [LARGE SCALE GENOMIC DNA]</scope>
    <source>
        <strain evidence="1">SBW25</strain>
        <plasmid evidence="1">pQBR55</plasmid>
    </source>
</reference>
<evidence type="ECO:0000313" key="1">
    <source>
        <dbReference type="EMBL" id="CEK42587.1"/>
    </source>
</evidence>